<organism evidence="2">
    <name type="scientific">Planococcus citri</name>
    <name type="common">citrus mealybug</name>
    <dbReference type="NCBI Taxonomy" id="170843"/>
    <lineage>
        <taxon>Eukaryota</taxon>
        <taxon>Metazoa</taxon>
        <taxon>Ecdysozoa</taxon>
        <taxon>Arthropoda</taxon>
        <taxon>Hexapoda</taxon>
        <taxon>Insecta</taxon>
        <taxon>Pterygota</taxon>
        <taxon>Neoptera</taxon>
        <taxon>Paraneoptera</taxon>
        <taxon>Hemiptera</taxon>
        <taxon>Sternorrhyncha</taxon>
        <taxon>Coccoidea</taxon>
        <taxon>Pseudococcidae</taxon>
        <taxon>Planococcus</taxon>
    </lineage>
</organism>
<dbReference type="PANTHER" id="PTHR34825">
    <property type="entry name" value="CONSERVED PROTEIN, WITH A WEAK D-GALACTARATE DEHYDRATASE/ALTRONATE HYDROLASE DOMAIN"/>
    <property type="match status" value="1"/>
</dbReference>
<dbReference type="Pfam" id="PF09820">
    <property type="entry name" value="AAA-ATPase_like"/>
    <property type="match status" value="1"/>
</dbReference>
<dbReference type="InterPro" id="IPR018631">
    <property type="entry name" value="AAA-ATPase-like_dom"/>
</dbReference>
<sequence>MCDHDSWTAGFSAKMIPFLITFYSICSLHSNYINCQETVLAINQGLHDTIEEPIAITSNYKELVSLSRVFIDKSLLIQEILKDPYKLTLLVCPRKWGKTVNLDMIKTFLEIQVYENGKKITPVEDTQNYKLFKEGEII</sequence>
<dbReference type="AlphaFoldDB" id="S5NTJ4"/>
<evidence type="ECO:0000259" key="1">
    <source>
        <dbReference type="Pfam" id="PF09820"/>
    </source>
</evidence>
<dbReference type="EMBL" id="KF021976">
    <property type="protein sequence ID" value="AGR65726.1"/>
    <property type="molecule type" value="mRNA"/>
</dbReference>
<protein>
    <submittedName>
        <fullName evidence="2">AAA-ATPase</fullName>
    </submittedName>
</protein>
<proteinExistence type="evidence at transcript level"/>
<accession>S5NTJ4</accession>
<dbReference type="PANTHER" id="PTHR34825:SF1">
    <property type="entry name" value="AAA-ATPASE-LIKE DOMAIN-CONTAINING PROTEIN"/>
    <property type="match status" value="1"/>
</dbReference>
<feature type="non-terminal residue" evidence="2">
    <location>
        <position position="138"/>
    </location>
</feature>
<name>S5NTJ4_9HEMI</name>
<feature type="domain" description="AAA-ATPase-like" evidence="1">
    <location>
        <begin position="54"/>
        <end position="113"/>
    </location>
</feature>
<evidence type="ECO:0000313" key="2">
    <source>
        <dbReference type="EMBL" id="AGR65726.1"/>
    </source>
</evidence>
<reference evidence="2" key="1">
    <citation type="journal article" date="2013" name="Cell">
        <title>Horizontal gene transfer from diverse bacteria to an insect genome enables a tripartite nested mealybug symbiosis.</title>
        <authorList>
            <person name="Husnik F."/>
            <person name="Nikoh N."/>
            <person name="Koga R."/>
            <person name="Ross L."/>
            <person name="Duncan R.P."/>
            <person name="Fujie M."/>
            <person name="Tanaka M."/>
            <person name="Satoh N."/>
            <person name="Bachtrog D."/>
            <person name="Wilson A.C."/>
            <person name="von Dohlen C.D."/>
            <person name="Fukatsu T."/>
            <person name="McCutcheon J.P."/>
        </authorList>
    </citation>
    <scope>NUCLEOTIDE SEQUENCE</scope>
</reference>
<reference evidence="2" key="2">
    <citation type="submission" date="2013-05" db="EMBL/GenBank/DDBJ databases">
        <authorList>
            <person name="McCutcheon J."/>
        </authorList>
    </citation>
    <scope>NUCLEOTIDE SEQUENCE</scope>
</reference>